<evidence type="ECO:0000256" key="5">
    <source>
        <dbReference type="ARBA" id="ARBA00023054"/>
    </source>
</evidence>
<evidence type="ECO:0000256" key="4">
    <source>
        <dbReference type="ARBA" id="ARBA00022517"/>
    </source>
</evidence>
<organism evidence="8 9">
    <name type="scientific">Cordylochernes scorpioides</name>
    <dbReference type="NCBI Taxonomy" id="51811"/>
    <lineage>
        <taxon>Eukaryota</taxon>
        <taxon>Metazoa</taxon>
        <taxon>Ecdysozoa</taxon>
        <taxon>Arthropoda</taxon>
        <taxon>Chelicerata</taxon>
        <taxon>Arachnida</taxon>
        <taxon>Pseudoscorpiones</taxon>
        <taxon>Cheliferoidea</taxon>
        <taxon>Chernetidae</taxon>
        <taxon>Cordylochernes</taxon>
    </lineage>
</organism>
<name>A0ABY6LGG1_9ARAC</name>
<proteinExistence type="inferred from homology"/>
<evidence type="ECO:0000256" key="3">
    <source>
        <dbReference type="ARBA" id="ARBA00007336"/>
    </source>
</evidence>
<keyword evidence="6" id="KW-0539">Nucleus</keyword>
<dbReference type="Pfam" id="PF05890">
    <property type="entry name" value="Ebp2"/>
    <property type="match status" value="1"/>
</dbReference>
<sequence>METKDLVCAPVPETEDVIERGQVNPAFRQEMQYFRLAQAVIQEGLPRVGKAMLRPADYFAEMARPDKQMQKVRAKMLQKKKELEQAQKAREAREMRKYGKKIQQEVLRQKHQEKKATLENIKKYVKGKKKNLDFLNEKGGIKNRQGGISKKNKRLLKDKKFGFGGKKRGLKQNTAASYAEPYMENAFVIKTGITTQWQATDLAPKEMTVSDMRNRRHVQLFLTWSTNAAHPVSLEPLQGTISRAN</sequence>
<gene>
    <name evidence="8" type="ORF">LAZ67_18002264</name>
</gene>
<keyword evidence="4" id="KW-0690">Ribosome biogenesis</keyword>
<dbReference type="Proteomes" id="UP001235939">
    <property type="component" value="Chromosome 18"/>
</dbReference>
<dbReference type="PANTHER" id="PTHR13028:SF0">
    <property type="entry name" value="RRNA-PROCESSING PROTEIN EBP2-RELATED"/>
    <property type="match status" value="1"/>
</dbReference>
<evidence type="ECO:0000313" key="9">
    <source>
        <dbReference type="Proteomes" id="UP001235939"/>
    </source>
</evidence>
<accession>A0ABY6LGG1</accession>
<comment type="subcellular location">
    <subcellularLocation>
        <location evidence="2">Nucleus</location>
        <location evidence="2">Nucleolus</location>
    </subcellularLocation>
</comment>
<comment type="function">
    <text evidence="1">Required for the processing of the 27S pre-rRNA.</text>
</comment>
<protein>
    <submittedName>
        <fullName evidence="8">EBNA1BP2</fullName>
    </submittedName>
</protein>
<evidence type="ECO:0000313" key="8">
    <source>
        <dbReference type="EMBL" id="UYV80276.1"/>
    </source>
</evidence>
<evidence type="ECO:0000256" key="1">
    <source>
        <dbReference type="ARBA" id="ARBA00003387"/>
    </source>
</evidence>
<keyword evidence="5 7" id="KW-0175">Coiled coil</keyword>
<feature type="coiled-coil region" evidence="7">
    <location>
        <begin position="69"/>
        <end position="138"/>
    </location>
</feature>
<evidence type="ECO:0000256" key="2">
    <source>
        <dbReference type="ARBA" id="ARBA00004604"/>
    </source>
</evidence>
<dbReference type="InterPro" id="IPR008610">
    <property type="entry name" value="Ebp2"/>
</dbReference>
<comment type="similarity">
    <text evidence="3">Belongs to the EBP2 family.</text>
</comment>
<evidence type="ECO:0000256" key="7">
    <source>
        <dbReference type="SAM" id="Coils"/>
    </source>
</evidence>
<dbReference type="EMBL" id="CP092880">
    <property type="protein sequence ID" value="UYV80276.1"/>
    <property type="molecule type" value="Genomic_DNA"/>
</dbReference>
<keyword evidence="9" id="KW-1185">Reference proteome</keyword>
<evidence type="ECO:0000256" key="6">
    <source>
        <dbReference type="ARBA" id="ARBA00023242"/>
    </source>
</evidence>
<reference evidence="8 9" key="1">
    <citation type="submission" date="2022-01" db="EMBL/GenBank/DDBJ databases">
        <title>A chromosomal length assembly of Cordylochernes scorpioides.</title>
        <authorList>
            <person name="Zeh D."/>
            <person name="Zeh J."/>
        </authorList>
    </citation>
    <scope>NUCLEOTIDE SEQUENCE [LARGE SCALE GENOMIC DNA]</scope>
    <source>
        <strain evidence="8">IN4F17</strain>
        <tissue evidence="8">Whole Body</tissue>
    </source>
</reference>
<dbReference type="PANTHER" id="PTHR13028">
    <property type="entry name" value="RRNA PROCESSING PROTEIN EBNA1-BINDING PROTEIN-RELATED"/>
    <property type="match status" value="1"/>
</dbReference>